<proteinExistence type="predicted"/>
<reference evidence="2" key="1">
    <citation type="journal article" date="2019" name="Int. J. Syst. Evol. Microbiol.">
        <title>The Global Catalogue of Microorganisms (GCM) 10K type strain sequencing project: providing services to taxonomists for standard genome sequencing and annotation.</title>
        <authorList>
            <consortium name="The Broad Institute Genomics Platform"/>
            <consortium name="The Broad Institute Genome Sequencing Center for Infectious Disease"/>
            <person name="Wu L."/>
            <person name="Ma J."/>
        </authorList>
    </citation>
    <scope>NUCLEOTIDE SEQUENCE [LARGE SCALE GENOMIC DNA]</scope>
    <source>
        <strain evidence="2">CGMCC 4.1621</strain>
    </source>
</reference>
<evidence type="ECO:0000313" key="1">
    <source>
        <dbReference type="EMBL" id="MFC7062444.1"/>
    </source>
</evidence>
<dbReference type="RefSeq" id="WP_204709407.1">
    <property type="nucleotide sequence ID" value="NZ_JBHSZV010000027.1"/>
</dbReference>
<sequence length="237" mass="27766">MKTIISEQEVQLKNELNEADYQVDRSSIAAENLEETPYSFGVLMKWGKNHRFMPVGIPEHEAPFYAFLNYLKEQHKESGGQQTVGEYLASTLVQQFQAFINREGMSNPIDMWNGKPQQKAVLELLDQKLETHVKDEYFYDRVKGFWIYYCEQESPIIRKPAVFAATLEYMYKTTPYFGTNLPPVTQKYVAKKYGVSPNSISKRKYELEDQLFEWWMKSVKIVKCLTTPFRLILAVRL</sequence>
<evidence type="ECO:0000313" key="2">
    <source>
        <dbReference type="Proteomes" id="UP001596410"/>
    </source>
</evidence>
<comment type="caution">
    <text evidence="1">The sequence shown here is derived from an EMBL/GenBank/DDBJ whole genome shotgun (WGS) entry which is preliminary data.</text>
</comment>
<keyword evidence="2" id="KW-1185">Reference proteome</keyword>
<accession>A0ABW2EJE0</accession>
<organism evidence="1 2">
    <name type="scientific">Halobacillus seohaensis</name>
    <dbReference type="NCBI Taxonomy" id="447421"/>
    <lineage>
        <taxon>Bacteria</taxon>
        <taxon>Bacillati</taxon>
        <taxon>Bacillota</taxon>
        <taxon>Bacilli</taxon>
        <taxon>Bacillales</taxon>
        <taxon>Bacillaceae</taxon>
        <taxon>Halobacillus</taxon>
    </lineage>
</organism>
<protein>
    <submittedName>
        <fullName evidence="1">Uncharacterized protein</fullName>
    </submittedName>
</protein>
<name>A0ABW2EJE0_9BACI</name>
<dbReference type="Proteomes" id="UP001596410">
    <property type="component" value="Unassembled WGS sequence"/>
</dbReference>
<dbReference type="EMBL" id="JBHSZV010000027">
    <property type="protein sequence ID" value="MFC7062444.1"/>
    <property type="molecule type" value="Genomic_DNA"/>
</dbReference>
<gene>
    <name evidence="1" type="ORF">ACFQIC_11305</name>
</gene>